<gene>
    <name evidence="1" type="ORF">PDIGIT_LOCUS2028</name>
</gene>
<sequence length="150" mass="17636">MMGLMPQRFGNLFDNLRGESENCFPWKDYRNRASPQGLYCHSLESRILFLKENTSSSLLWNRIPNHQTDQHDPQMRTGELRNQATTESSFNGLQAVYMRRYHTQTFQRWTFQALPQDMARLHLRSICLANPCAHTHMTFPQKKTLCPDSD</sequence>
<accession>A0A9W4XQJ0</accession>
<dbReference type="EMBL" id="CAOQHR010000001">
    <property type="protein sequence ID" value="CAI6278961.1"/>
    <property type="molecule type" value="Genomic_DNA"/>
</dbReference>
<keyword evidence="2" id="KW-1185">Reference proteome</keyword>
<proteinExistence type="predicted"/>
<name>A0A9W4XQJ0_9PLEO</name>
<protein>
    <submittedName>
        <fullName evidence="1">Uncharacterized protein</fullName>
    </submittedName>
</protein>
<evidence type="ECO:0000313" key="1">
    <source>
        <dbReference type="EMBL" id="CAI6278961.1"/>
    </source>
</evidence>
<dbReference type="Proteomes" id="UP001152607">
    <property type="component" value="Unassembled WGS sequence"/>
</dbReference>
<comment type="caution">
    <text evidence="1">The sequence shown here is derived from an EMBL/GenBank/DDBJ whole genome shotgun (WGS) entry which is preliminary data.</text>
</comment>
<reference evidence="1" key="1">
    <citation type="submission" date="2023-01" db="EMBL/GenBank/DDBJ databases">
        <authorList>
            <person name="Van Ghelder C."/>
            <person name="Rancurel C."/>
        </authorList>
    </citation>
    <scope>NUCLEOTIDE SEQUENCE</scope>
    <source>
        <strain evidence="1">CNCM I-4278</strain>
    </source>
</reference>
<evidence type="ECO:0000313" key="2">
    <source>
        <dbReference type="Proteomes" id="UP001152607"/>
    </source>
</evidence>
<dbReference type="AlphaFoldDB" id="A0A9W4XQJ0"/>
<organism evidence="1 2">
    <name type="scientific">Periconia digitata</name>
    <dbReference type="NCBI Taxonomy" id="1303443"/>
    <lineage>
        <taxon>Eukaryota</taxon>
        <taxon>Fungi</taxon>
        <taxon>Dikarya</taxon>
        <taxon>Ascomycota</taxon>
        <taxon>Pezizomycotina</taxon>
        <taxon>Dothideomycetes</taxon>
        <taxon>Pleosporomycetidae</taxon>
        <taxon>Pleosporales</taxon>
        <taxon>Massarineae</taxon>
        <taxon>Periconiaceae</taxon>
        <taxon>Periconia</taxon>
    </lineage>
</organism>